<dbReference type="EnsemblPlants" id="AES91684">
    <property type="protein sequence ID" value="AES91684"/>
    <property type="gene ID" value="MTR_4g116230"/>
</dbReference>
<evidence type="ECO:0000313" key="3">
    <source>
        <dbReference type="Proteomes" id="UP000002051"/>
    </source>
</evidence>
<dbReference type="EMBL" id="CM001220">
    <property type="protein sequence ID" value="AES91684.1"/>
    <property type="molecule type" value="Genomic_DNA"/>
</dbReference>
<keyword evidence="3" id="KW-1185">Reference proteome</keyword>
<name>G7JGM4_MEDTR</name>
<proteinExistence type="predicted"/>
<reference evidence="1 3" key="2">
    <citation type="journal article" date="2014" name="BMC Genomics">
        <title>An improved genome release (version Mt4.0) for the model legume Medicago truncatula.</title>
        <authorList>
            <person name="Tang H."/>
            <person name="Krishnakumar V."/>
            <person name="Bidwell S."/>
            <person name="Rosen B."/>
            <person name="Chan A."/>
            <person name="Zhou S."/>
            <person name="Gentzbittel L."/>
            <person name="Childs K.L."/>
            <person name="Yandell M."/>
            <person name="Gundlach H."/>
            <person name="Mayer K.F."/>
            <person name="Schwartz D.C."/>
            <person name="Town C.D."/>
        </authorList>
    </citation>
    <scope>GENOME REANNOTATION</scope>
    <source>
        <strain evidence="2 3">cv. Jemalong A17</strain>
    </source>
</reference>
<accession>G7JGM4</accession>
<dbReference type="HOGENOM" id="CLU_2945191_0_0_1"/>
<organism evidence="1 3">
    <name type="scientific">Medicago truncatula</name>
    <name type="common">Barrel medic</name>
    <name type="synonym">Medicago tribuloides</name>
    <dbReference type="NCBI Taxonomy" id="3880"/>
    <lineage>
        <taxon>Eukaryota</taxon>
        <taxon>Viridiplantae</taxon>
        <taxon>Streptophyta</taxon>
        <taxon>Embryophyta</taxon>
        <taxon>Tracheophyta</taxon>
        <taxon>Spermatophyta</taxon>
        <taxon>Magnoliopsida</taxon>
        <taxon>eudicotyledons</taxon>
        <taxon>Gunneridae</taxon>
        <taxon>Pentapetalae</taxon>
        <taxon>rosids</taxon>
        <taxon>fabids</taxon>
        <taxon>Fabales</taxon>
        <taxon>Fabaceae</taxon>
        <taxon>Papilionoideae</taxon>
        <taxon>50 kb inversion clade</taxon>
        <taxon>NPAAA clade</taxon>
        <taxon>Hologalegina</taxon>
        <taxon>IRL clade</taxon>
        <taxon>Trifolieae</taxon>
        <taxon>Medicago</taxon>
    </lineage>
</organism>
<reference evidence="2" key="3">
    <citation type="submission" date="2015-04" db="UniProtKB">
        <authorList>
            <consortium name="EnsemblPlants"/>
        </authorList>
    </citation>
    <scope>IDENTIFICATION</scope>
    <source>
        <strain evidence="2">cv. Jemalong A17</strain>
    </source>
</reference>
<evidence type="ECO:0000313" key="2">
    <source>
        <dbReference type="EnsemblPlants" id="AES91684"/>
    </source>
</evidence>
<protein>
    <submittedName>
        <fullName evidence="1 2">Uncharacterized protein</fullName>
    </submittedName>
</protein>
<evidence type="ECO:0000313" key="1">
    <source>
        <dbReference type="EMBL" id="AES91684.1"/>
    </source>
</evidence>
<sequence length="60" mass="6474">MESDISAERLGSVCSFNAFPSSDLGEAPTIVDALRLCLDNLELMVRNGTKWNGAEQNGTE</sequence>
<dbReference type="AlphaFoldDB" id="G7JGM4"/>
<dbReference type="Proteomes" id="UP000002051">
    <property type="component" value="Chromosome 4"/>
</dbReference>
<gene>
    <name evidence="1" type="ordered locus">MTR_4g116230</name>
</gene>
<reference evidence="1 3" key="1">
    <citation type="journal article" date="2011" name="Nature">
        <title>The Medicago genome provides insight into the evolution of rhizobial symbioses.</title>
        <authorList>
            <person name="Young N.D."/>
            <person name="Debelle F."/>
            <person name="Oldroyd G.E."/>
            <person name="Geurts R."/>
            <person name="Cannon S.B."/>
            <person name="Udvardi M.K."/>
            <person name="Benedito V.A."/>
            <person name="Mayer K.F."/>
            <person name="Gouzy J."/>
            <person name="Schoof H."/>
            <person name="Van de Peer Y."/>
            <person name="Proost S."/>
            <person name="Cook D.R."/>
            <person name="Meyers B.C."/>
            <person name="Spannagl M."/>
            <person name="Cheung F."/>
            <person name="De Mita S."/>
            <person name="Krishnakumar V."/>
            <person name="Gundlach H."/>
            <person name="Zhou S."/>
            <person name="Mudge J."/>
            <person name="Bharti A.K."/>
            <person name="Murray J.D."/>
            <person name="Naoumkina M.A."/>
            <person name="Rosen B."/>
            <person name="Silverstein K.A."/>
            <person name="Tang H."/>
            <person name="Rombauts S."/>
            <person name="Zhao P.X."/>
            <person name="Zhou P."/>
            <person name="Barbe V."/>
            <person name="Bardou P."/>
            <person name="Bechner M."/>
            <person name="Bellec A."/>
            <person name="Berger A."/>
            <person name="Berges H."/>
            <person name="Bidwell S."/>
            <person name="Bisseling T."/>
            <person name="Choisne N."/>
            <person name="Couloux A."/>
            <person name="Denny R."/>
            <person name="Deshpande S."/>
            <person name="Dai X."/>
            <person name="Doyle J.J."/>
            <person name="Dudez A.M."/>
            <person name="Farmer A.D."/>
            <person name="Fouteau S."/>
            <person name="Franken C."/>
            <person name="Gibelin C."/>
            <person name="Gish J."/>
            <person name="Goldstein S."/>
            <person name="Gonzalez A.J."/>
            <person name="Green P.J."/>
            <person name="Hallab A."/>
            <person name="Hartog M."/>
            <person name="Hua A."/>
            <person name="Humphray S.J."/>
            <person name="Jeong D.H."/>
            <person name="Jing Y."/>
            <person name="Jocker A."/>
            <person name="Kenton S.M."/>
            <person name="Kim D.J."/>
            <person name="Klee K."/>
            <person name="Lai H."/>
            <person name="Lang C."/>
            <person name="Lin S."/>
            <person name="Macmil S.L."/>
            <person name="Magdelenat G."/>
            <person name="Matthews L."/>
            <person name="McCorrison J."/>
            <person name="Monaghan E.L."/>
            <person name="Mun J.H."/>
            <person name="Najar F.Z."/>
            <person name="Nicholson C."/>
            <person name="Noirot C."/>
            <person name="O'Bleness M."/>
            <person name="Paule C.R."/>
            <person name="Poulain J."/>
            <person name="Prion F."/>
            <person name="Qin B."/>
            <person name="Qu C."/>
            <person name="Retzel E.F."/>
            <person name="Riddle C."/>
            <person name="Sallet E."/>
            <person name="Samain S."/>
            <person name="Samson N."/>
            <person name="Sanders I."/>
            <person name="Saurat O."/>
            <person name="Scarpelli C."/>
            <person name="Schiex T."/>
            <person name="Segurens B."/>
            <person name="Severin A.J."/>
            <person name="Sherrier D.J."/>
            <person name="Shi R."/>
            <person name="Sims S."/>
            <person name="Singer S.R."/>
            <person name="Sinharoy S."/>
            <person name="Sterck L."/>
            <person name="Viollet A."/>
            <person name="Wang B.B."/>
            <person name="Wang K."/>
            <person name="Wang M."/>
            <person name="Wang X."/>
            <person name="Warfsmann J."/>
            <person name="Weissenbach J."/>
            <person name="White D.D."/>
            <person name="White J.D."/>
            <person name="Wiley G.B."/>
            <person name="Wincker P."/>
            <person name="Xing Y."/>
            <person name="Yang L."/>
            <person name="Yao Z."/>
            <person name="Ying F."/>
            <person name="Zhai J."/>
            <person name="Zhou L."/>
            <person name="Zuber A."/>
            <person name="Denarie J."/>
            <person name="Dixon R.A."/>
            <person name="May G.D."/>
            <person name="Schwartz D.C."/>
            <person name="Rogers J."/>
            <person name="Quetier F."/>
            <person name="Town C.D."/>
            <person name="Roe B.A."/>
        </authorList>
    </citation>
    <scope>NUCLEOTIDE SEQUENCE [LARGE SCALE GENOMIC DNA]</scope>
    <source>
        <strain evidence="1">A17</strain>
        <strain evidence="2 3">cv. Jemalong A17</strain>
    </source>
</reference>
<dbReference type="PaxDb" id="3880-AES91684"/>